<protein>
    <submittedName>
        <fullName evidence="1">TolB protein</fullName>
    </submittedName>
</protein>
<dbReference type="SUPFAM" id="SSF82171">
    <property type="entry name" value="DPP6 N-terminal domain-like"/>
    <property type="match status" value="1"/>
</dbReference>
<evidence type="ECO:0000313" key="2">
    <source>
        <dbReference type="Proteomes" id="UP000011885"/>
    </source>
</evidence>
<accession>M5UP14</accession>
<reference evidence="1 2" key="1">
    <citation type="journal article" date="2013" name="Mar. Genomics">
        <title>Expression of sulfatases in Rhodopirellula baltica and the diversity of sulfatases in the genus Rhodopirellula.</title>
        <authorList>
            <person name="Wegner C.E."/>
            <person name="Richter-Heitmann T."/>
            <person name="Klindworth A."/>
            <person name="Klockow C."/>
            <person name="Richter M."/>
            <person name="Achstetter T."/>
            <person name="Glockner F.O."/>
            <person name="Harder J."/>
        </authorList>
    </citation>
    <scope>NUCLEOTIDE SEQUENCE [LARGE SCALE GENOMIC DNA]</scope>
    <source>
        <strain evidence="1 2">SM41</strain>
    </source>
</reference>
<dbReference type="Gene3D" id="2.120.10.30">
    <property type="entry name" value="TolB, C-terminal domain"/>
    <property type="match status" value="1"/>
</dbReference>
<comment type="caution">
    <text evidence="1">The sequence shown here is derived from an EMBL/GenBank/DDBJ whole genome shotgun (WGS) entry which is preliminary data.</text>
</comment>
<dbReference type="InterPro" id="IPR008969">
    <property type="entry name" value="CarboxyPept-like_regulatory"/>
</dbReference>
<gene>
    <name evidence="1" type="ORF">RSSM_00837</name>
</gene>
<dbReference type="AlphaFoldDB" id="M5UP14"/>
<dbReference type="Pfam" id="PF07676">
    <property type="entry name" value="PD40"/>
    <property type="match status" value="1"/>
</dbReference>
<name>M5UP14_9BACT</name>
<dbReference type="Proteomes" id="UP000011885">
    <property type="component" value="Unassembled WGS sequence"/>
</dbReference>
<keyword evidence="2" id="KW-1185">Reference proteome</keyword>
<dbReference type="PATRIC" id="fig|1263870.3.peg.912"/>
<dbReference type="Pfam" id="PF13620">
    <property type="entry name" value="CarboxypepD_reg"/>
    <property type="match status" value="1"/>
</dbReference>
<evidence type="ECO:0000313" key="1">
    <source>
        <dbReference type="EMBL" id="EMI57728.1"/>
    </source>
</evidence>
<proteinExistence type="predicted"/>
<dbReference type="SUPFAM" id="SSF49464">
    <property type="entry name" value="Carboxypeptidase regulatory domain-like"/>
    <property type="match status" value="2"/>
</dbReference>
<sequence length="661" mass="71768">MWCATTVSMTFAGIGPQSINSSGLHSLMNRLQTVLLVSVAGIVSSLFGSDGIVHGQSQSIVTGTVTNSSGDPIAGVSVNTTIPVPDSPRGHYRNVEPVQTDAHGRFDLKAIDFPTRLILGFTKLGFVDQWATSTSDEPLNVAMHRRRTISGTVKDYKGNVVSNARVNVVSLDDIRFPVLRYTTDESGVFQIDQLPAPPFRLVATAESSSPQTVDVDSQTPQNQYELRLLPGRRATFIVKDTKGNPVADASVGSVKWRGHAGFEIQDRTDSQGRCTFRSVPSDEVQYIVSHPDYRDTTIPFAAAKDACEVILTPLEVGQFSGAVLPGVDHHPSLGRVKKSGTASLSEEDRFEGIDPGTGSRGYQSMHLCTADGNVIRPFLQDRELALRYCRHGSPNISADGSTVAFDAREDAPGYDWQDGHVIVADSDGGNARVLSDGMIPSLSPDGSHIAFSRVSKHGSKDGARGQSIWTMKCDGTNLKMVADTGAWGVHWTADGRSLVFIGGVDSDGSYHRWDHLRLYDLETEKTQSVWSSTESPFSSVGFHFNTSHRGRLVVLTGRLREGGEAFGVLDLDRGLESLRLVQPSRSGAIPVMQRTMEFHVSNRFLIVTSGEGGTRHPELWSIDGQQVRQKFPGLPVDREVKDAIYTLDGQHLIAVINSVGN</sequence>
<dbReference type="InterPro" id="IPR011042">
    <property type="entry name" value="6-blade_b-propeller_TolB-like"/>
</dbReference>
<dbReference type="Gene3D" id="2.60.40.1120">
    <property type="entry name" value="Carboxypeptidase-like, regulatory domain"/>
    <property type="match status" value="1"/>
</dbReference>
<dbReference type="EMBL" id="ANOH01000068">
    <property type="protein sequence ID" value="EMI57728.1"/>
    <property type="molecule type" value="Genomic_DNA"/>
</dbReference>
<organism evidence="1 2">
    <name type="scientific">Rhodopirellula sallentina SM41</name>
    <dbReference type="NCBI Taxonomy" id="1263870"/>
    <lineage>
        <taxon>Bacteria</taxon>
        <taxon>Pseudomonadati</taxon>
        <taxon>Planctomycetota</taxon>
        <taxon>Planctomycetia</taxon>
        <taxon>Pirellulales</taxon>
        <taxon>Pirellulaceae</taxon>
        <taxon>Rhodopirellula</taxon>
    </lineage>
</organism>
<dbReference type="InterPro" id="IPR011659">
    <property type="entry name" value="WD40"/>
</dbReference>